<keyword evidence="2" id="KW-0378">Hydrolase</keyword>
<dbReference type="GO" id="GO:0005829">
    <property type="term" value="C:cytosol"/>
    <property type="evidence" value="ECO:0007669"/>
    <property type="project" value="TreeGrafter"/>
</dbReference>
<feature type="region of interest" description="Disordered" evidence="3">
    <location>
        <begin position="323"/>
        <end position="378"/>
    </location>
</feature>
<dbReference type="InterPro" id="IPR033979">
    <property type="entry name" value="MINDY_domain"/>
</dbReference>
<proteinExistence type="evidence at transcript level"/>
<reference evidence="5" key="1">
    <citation type="submission" date="2009-03" db="EMBL/GenBank/DDBJ databases">
        <title>Caligus clemensi ESTs and full-length cDNAs.</title>
        <authorList>
            <person name="Yasuike M."/>
            <person name="von Schalburg K."/>
            <person name="Cooper G."/>
            <person name="Leong J."/>
            <person name="Jones S.R.M."/>
            <person name="Koop B.F."/>
        </authorList>
    </citation>
    <scope>NUCLEOTIDE SEQUENCE</scope>
    <source>
        <tissue evidence="5">Whole</tissue>
    </source>
</reference>
<dbReference type="EMBL" id="BT081173">
    <property type="protein sequence ID" value="ACO15597.1"/>
    <property type="molecule type" value="mRNA"/>
</dbReference>
<dbReference type="PANTHER" id="PTHR18063:SF6">
    <property type="entry name" value="UBIQUITIN CARBOXYL-TERMINAL HYDROLASE"/>
    <property type="match status" value="1"/>
</dbReference>
<comment type="catalytic activity">
    <reaction evidence="2">
        <text>Thiol-dependent hydrolysis of ester, thioester, amide, peptide and isopeptide bonds formed by the C-terminal Gly of ubiquitin (a 76-residue protein attached to proteins as an intracellular targeting signal).</text>
        <dbReference type="EC" id="3.4.19.12"/>
    </reaction>
</comment>
<dbReference type="AlphaFoldDB" id="C1C2U4"/>
<dbReference type="InterPro" id="IPR007518">
    <property type="entry name" value="MINDY"/>
</dbReference>
<feature type="domain" description="MINDY deubiquitinase" evidence="4">
    <location>
        <begin position="24"/>
        <end position="269"/>
    </location>
</feature>
<evidence type="ECO:0000256" key="2">
    <source>
        <dbReference type="RuleBase" id="RU367139"/>
    </source>
</evidence>
<dbReference type="GO" id="GO:0016807">
    <property type="term" value="F:cysteine-type carboxypeptidase activity"/>
    <property type="evidence" value="ECO:0007669"/>
    <property type="project" value="TreeGrafter"/>
</dbReference>
<dbReference type="EC" id="3.4.19.12" evidence="2"/>
<dbReference type="Pfam" id="PF04424">
    <property type="entry name" value="MINDY_DUB"/>
    <property type="match status" value="1"/>
</dbReference>
<dbReference type="GO" id="GO:0036435">
    <property type="term" value="F:K48-linked polyubiquitin modification-dependent protein binding"/>
    <property type="evidence" value="ECO:0007669"/>
    <property type="project" value="UniProtKB-UniRule"/>
</dbReference>
<comment type="function">
    <text evidence="2">Hydrolase that can specifically remove 'Lys-48'-linked conjugated ubiquitin from proteins. Has exodeubiquitinase activity and has a preference for long polyubiquitin chains. May play a regulatory role at the level of protein turnover.</text>
</comment>
<evidence type="ECO:0000259" key="4">
    <source>
        <dbReference type="Pfam" id="PF04424"/>
    </source>
</evidence>
<name>C1C2U4_CALCM</name>
<evidence type="ECO:0000313" key="5">
    <source>
        <dbReference type="EMBL" id="ACO15597.1"/>
    </source>
</evidence>
<dbReference type="GO" id="GO:0006508">
    <property type="term" value="P:proteolysis"/>
    <property type="evidence" value="ECO:0007669"/>
    <property type="project" value="UniProtKB-KW"/>
</dbReference>
<organism evidence="5">
    <name type="scientific">Caligus clemensi</name>
    <name type="common">Sea louse</name>
    <dbReference type="NCBI Taxonomy" id="344056"/>
    <lineage>
        <taxon>Eukaryota</taxon>
        <taxon>Metazoa</taxon>
        <taxon>Ecdysozoa</taxon>
        <taxon>Arthropoda</taxon>
        <taxon>Crustacea</taxon>
        <taxon>Multicrustacea</taxon>
        <taxon>Hexanauplia</taxon>
        <taxon>Copepoda</taxon>
        <taxon>Siphonostomatoida</taxon>
        <taxon>Caligidae</taxon>
        <taxon>Caligus</taxon>
    </lineage>
</organism>
<dbReference type="GO" id="GO:1990380">
    <property type="term" value="F:K48-linked deubiquitinase activity"/>
    <property type="evidence" value="ECO:0007669"/>
    <property type="project" value="UniProtKB-UniRule"/>
</dbReference>
<dbReference type="GO" id="GO:0071108">
    <property type="term" value="P:protein K48-linked deubiquitination"/>
    <property type="evidence" value="ECO:0007669"/>
    <property type="project" value="TreeGrafter"/>
</dbReference>
<sequence length="378" mass="42144">MSVEQKENTMNEEETNQTESKDDIYHVKWITWKEKIVPVLTQNANGPCPLISLINVLLLRGSPNEAQKCGLKGSETIRGSILLDYLGNAVLHSVPRTLSEDDKLNYEANISDAIHILPRLQYGLDVNVKFTGVRHFEYTKEVLPFDLLNISLYHGWLVDPQSEEAPVVGDLSYNALVEKVISDSAALGKHFLESSASQLTYHGLCELTSAMEKNEIAVFFRNNHFSTITKHNERLYLLVTDQGFLKESRVVWETLDSVNGDISYVDDHFNVLVPLSPSTSNYSQENSGTSQQIDQDHLLAVSVQREDYKEEFEGMSTLSDAEIAQKLQDKEIESAARSSEPAEARSNSSASVRPAQRRGSSSRGSSAASNIKKKCCIS</sequence>
<gene>
    <name evidence="5" type="primary">YP191</name>
</gene>
<keyword evidence="2" id="KW-0833">Ubl conjugation pathway</keyword>
<keyword evidence="2" id="KW-0645">Protease</keyword>
<dbReference type="GO" id="GO:0004843">
    <property type="term" value="F:cysteine-type deubiquitinase activity"/>
    <property type="evidence" value="ECO:0007669"/>
    <property type="project" value="UniProtKB-UniRule"/>
</dbReference>
<accession>C1C2U4</accession>
<protein>
    <recommendedName>
        <fullName evidence="2">Ubiquitin carboxyl-terminal hydrolase</fullName>
        <ecNumber evidence="2">3.4.19.12</ecNumber>
    </recommendedName>
</protein>
<comment type="similarity">
    <text evidence="1 2">Belongs to the MINDY deubiquitinase family. FAM63 subfamily.</text>
</comment>
<feature type="compositionally biased region" description="Low complexity" evidence="3">
    <location>
        <begin position="335"/>
        <end position="369"/>
    </location>
</feature>
<dbReference type="GO" id="GO:0071944">
    <property type="term" value="C:cell periphery"/>
    <property type="evidence" value="ECO:0007669"/>
    <property type="project" value="TreeGrafter"/>
</dbReference>
<evidence type="ECO:0000256" key="3">
    <source>
        <dbReference type="SAM" id="MobiDB-lite"/>
    </source>
</evidence>
<dbReference type="PANTHER" id="PTHR18063">
    <property type="entry name" value="NF-E2 INDUCIBLE PROTEIN"/>
    <property type="match status" value="1"/>
</dbReference>
<evidence type="ECO:0000256" key="1">
    <source>
        <dbReference type="ARBA" id="ARBA00006616"/>
    </source>
</evidence>
<keyword evidence="2" id="KW-0788">Thiol protease</keyword>
<dbReference type="GO" id="GO:0140934">
    <property type="term" value="F:histone deubiquitinase activity"/>
    <property type="evidence" value="ECO:0007669"/>
    <property type="project" value="UniProtKB-UniRule"/>
</dbReference>